<dbReference type="AlphaFoldDB" id="A0A6P8NIL9"/>
<feature type="region of interest" description="Disordered" evidence="1">
    <location>
        <begin position="489"/>
        <end position="535"/>
    </location>
</feature>
<dbReference type="InParanoid" id="A0A6P8NIL9"/>
<feature type="compositionally biased region" description="Low complexity" evidence="1">
    <location>
        <begin position="521"/>
        <end position="535"/>
    </location>
</feature>
<reference evidence="5" key="1">
    <citation type="submission" date="2025-08" db="UniProtKB">
        <authorList>
            <consortium name="RefSeq"/>
        </authorList>
    </citation>
    <scope>IDENTIFICATION</scope>
</reference>
<dbReference type="KEGG" id="gsh:117345590"/>
<dbReference type="Proteomes" id="UP000515159">
    <property type="component" value="Chromosome 11"/>
</dbReference>
<keyword evidence="2" id="KW-1133">Transmembrane helix</keyword>
<protein>
    <submittedName>
        <fullName evidence="5">Interphotoreceptor matrix proteoglycan 2-like isoform X1</fullName>
    </submittedName>
</protein>
<dbReference type="GeneID" id="117345590"/>
<dbReference type="OrthoDB" id="10055523at2759"/>
<keyword evidence="2" id="KW-0812">Transmembrane</keyword>
<name>A0A6P8NIL9_GEOSA</name>
<sequence length="1080" mass="120724">MNQVICLLLAAGGFLGLVISDLMGPPPVESRYEQAQNKPILGFIVEEKKPNFQHSAYEPHTACMTWTNISLNRSCWFLQRNKGAPNQTQQQNTANETQHRSWLELVKAGSAVNSTRERIKRPNHNIDWPMPSENNPSLMQVTQPWESLVTETLPARLGNDERRKPTVSKLDRYRNYSKANQLYLKKINSLTSHHMTSQELKNSTRDFTEGKTFSTMPDLSTQHTETQPSINSFTSHLLQETFHKSIPLDVTVAPLGNETILTPEHKQQRKIFSPRNPELQSTNPNITSIEEAGLSKPVDSINTLSELLDTLNISKTFINSVRLTSIWKMLSPENASSLEIPEAVLQGLPKERENKLDIGLEEESNEEHSISSLDLHSNSSGVSLSHIKQPVTTRSVLYSLLKRTTDRDSATRVLKVSEFPASATTATDFQRVTNLSLFVGNNSSDSALFSEVSFETKYNKLSSAELNASASQGWTELSTLANRLLSELTRSPSAPDGPTSSGDPWSEGTMSVSHSPPQLGPSASPSTLTTHSTLSSSPMTGLYNMISLKTLENIQDVSSQWPTMLMILQINTKWKESKTSTKIVEDSSATKSNGIFLSPSVESLEMLQSTANGSITMAAENQTEKDFMSSSGTPMYFVGFERPTLEINVDSHITKLIPTIEIESYTEFPYITSAEKLVENQRHFIMEDQPPLLKGNVMPVTCRLILEKSFCLSFENPDSPKYKKLALSFQETVVPFYKLVPGFKRLDLLKIRWGVTSAQISRKGTVVFEYNALFSVDFFWLMLKDFQSMLDMTGLPKLIKSGLTIANSTVLSLSVAEKQADPCREFLQCPGGFDCIYGRNGSARCTSLCHRGFCKNNGSCTHQSNQEPRCKCPVGHDYWFMGASCDHRMSQQKLVGLACAVVLGVLLTLVLSTYLLIRRFKVLLREAKLSPTKSSYRRFSLFDDISTKYWSNSWLPSSANSLDNPAYYGSEDLLHLHMLESNRCSCQEVAPGTQGETQFQAGTKQSFLYDWAMSSSGITTHPMDSGKVSEMSLYSKPVQPMEWIPQPNDKQTAIQQTLRDVRRSYCEGTEVGSMQRSWTV</sequence>
<evidence type="ECO:0000256" key="3">
    <source>
        <dbReference type="SAM" id="SignalP"/>
    </source>
</evidence>
<keyword evidence="4" id="KW-1185">Reference proteome</keyword>
<evidence type="ECO:0000313" key="4">
    <source>
        <dbReference type="Proteomes" id="UP000515159"/>
    </source>
</evidence>
<dbReference type="RefSeq" id="XP_033770354.1">
    <property type="nucleotide sequence ID" value="XM_033914463.1"/>
</dbReference>
<feature type="compositionally biased region" description="Polar residues" evidence="1">
    <location>
        <begin position="489"/>
        <end position="516"/>
    </location>
</feature>
<keyword evidence="3" id="KW-0732">Signal</keyword>
<keyword evidence="2" id="KW-0472">Membrane</keyword>
<evidence type="ECO:0000256" key="1">
    <source>
        <dbReference type="SAM" id="MobiDB-lite"/>
    </source>
</evidence>
<feature type="signal peptide" evidence="3">
    <location>
        <begin position="1"/>
        <end position="20"/>
    </location>
</feature>
<feature type="transmembrane region" description="Helical" evidence="2">
    <location>
        <begin position="894"/>
        <end position="917"/>
    </location>
</feature>
<feature type="chain" id="PRO_5027829270" evidence="3">
    <location>
        <begin position="21"/>
        <end position="1080"/>
    </location>
</feature>
<gene>
    <name evidence="5" type="primary">LOC117345590</name>
</gene>
<organism evidence="4 5">
    <name type="scientific">Geotrypetes seraphini</name>
    <name type="common">Gaboon caecilian</name>
    <name type="synonym">Caecilia seraphini</name>
    <dbReference type="NCBI Taxonomy" id="260995"/>
    <lineage>
        <taxon>Eukaryota</taxon>
        <taxon>Metazoa</taxon>
        <taxon>Chordata</taxon>
        <taxon>Craniata</taxon>
        <taxon>Vertebrata</taxon>
        <taxon>Euteleostomi</taxon>
        <taxon>Amphibia</taxon>
        <taxon>Gymnophiona</taxon>
        <taxon>Geotrypetes</taxon>
    </lineage>
</organism>
<evidence type="ECO:0000313" key="5">
    <source>
        <dbReference type="RefSeq" id="XP_033770354.1"/>
    </source>
</evidence>
<evidence type="ECO:0000256" key="2">
    <source>
        <dbReference type="SAM" id="Phobius"/>
    </source>
</evidence>
<proteinExistence type="predicted"/>
<accession>A0A6P8NIL9</accession>